<dbReference type="PROSITE" id="PS50113">
    <property type="entry name" value="PAC"/>
    <property type="match status" value="1"/>
</dbReference>
<evidence type="ECO:0000256" key="3">
    <source>
        <dbReference type="ARBA" id="ARBA00022553"/>
    </source>
</evidence>
<dbReference type="CDD" id="cd00130">
    <property type="entry name" value="PAS"/>
    <property type="match status" value="2"/>
</dbReference>
<dbReference type="PANTHER" id="PTHR43304">
    <property type="entry name" value="PHYTOCHROME-LIKE PROTEIN CPH1"/>
    <property type="match status" value="1"/>
</dbReference>
<dbReference type="Pfam" id="PF08448">
    <property type="entry name" value="PAS_4"/>
    <property type="match status" value="1"/>
</dbReference>
<dbReference type="InterPro" id="IPR052162">
    <property type="entry name" value="Sensor_kinase/Photoreceptor"/>
</dbReference>
<evidence type="ECO:0000259" key="7">
    <source>
        <dbReference type="PROSITE" id="PS50112"/>
    </source>
</evidence>
<dbReference type="Gene3D" id="3.30.450.20">
    <property type="entry name" value="PAS domain"/>
    <property type="match status" value="2"/>
</dbReference>
<dbReference type="SMART" id="SM00387">
    <property type="entry name" value="HATPase_c"/>
    <property type="match status" value="1"/>
</dbReference>
<dbReference type="InterPro" id="IPR013656">
    <property type="entry name" value="PAS_4"/>
</dbReference>
<keyword evidence="4" id="KW-0808">Transferase</keyword>
<dbReference type="PROSITE" id="PS50112">
    <property type="entry name" value="PAS"/>
    <property type="match status" value="2"/>
</dbReference>
<evidence type="ECO:0000313" key="10">
    <source>
        <dbReference type="Proteomes" id="UP001596461"/>
    </source>
</evidence>
<dbReference type="Proteomes" id="UP001596461">
    <property type="component" value="Unassembled WGS sequence"/>
</dbReference>
<dbReference type="Gene3D" id="3.30.565.10">
    <property type="entry name" value="Histidine kinase-like ATPase, C-terminal domain"/>
    <property type="match status" value="1"/>
</dbReference>
<protein>
    <recommendedName>
        <fullName evidence="2">histidine kinase</fullName>
        <ecNumber evidence="2">2.7.13.3</ecNumber>
    </recommendedName>
</protein>
<evidence type="ECO:0000256" key="5">
    <source>
        <dbReference type="ARBA" id="ARBA00022777"/>
    </source>
</evidence>
<comment type="catalytic activity">
    <reaction evidence="1">
        <text>ATP + protein L-histidine = ADP + protein N-phospho-L-histidine.</text>
        <dbReference type="EC" id="2.7.13.3"/>
    </reaction>
</comment>
<dbReference type="PROSITE" id="PS50109">
    <property type="entry name" value="HIS_KIN"/>
    <property type="match status" value="1"/>
</dbReference>
<feature type="domain" description="PAS" evidence="7">
    <location>
        <begin position="129"/>
        <end position="202"/>
    </location>
</feature>
<dbReference type="SMART" id="SM00086">
    <property type="entry name" value="PAC"/>
    <property type="match status" value="2"/>
</dbReference>
<dbReference type="SMART" id="SM00091">
    <property type="entry name" value="PAS"/>
    <property type="match status" value="2"/>
</dbReference>
<dbReference type="InterPro" id="IPR005467">
    <property type="entry name" value="His_kinase_dom"/>
</dbReference>
<dbReference type="InterPro" id="IPR000700">
    <property type="entry name" value="PAS-assoc_C"/>
</dbReference>
<dbReference type="AlphaFoldDB" id="A0ABD5WEY0"/>
<dbReference type="GO" id="GO:0004673">
    <property type="term" value="F:protein histidine kinase activity"/>
    <property type="evidence" value="ECO:0007669"/>
    <property type="project" value="UniProtKB-EC"/>
</dbReference>
<accession>A0ABD5WEY0</accession>
<organism evidence="9 10">
    <name type="scientific">Halobaculum lipolyticum</name>
    <dbReference type="NCBI Taxonomy" id="3032001"/>
    <lineage>
        <taxon>Archaea</taxon>
        <taxon>Methanobacteriati</taxon>
        <taxon>Methanobacteriota</taxon>
        <taxon>Stenosarchaea group</taxon>
        <taxon>Halobacteria</taxon>
        <taxon>Halobacteriales</taxon>
        <taxon>Haloferacaceae</taxon>
        <taxon>Halobaculum</taxon>
    </lineage>
</organism>
<dbReference type="NCBIfam" id="TIGR00229">
    <property type="entry name" value="sensory_box"/>
    <property type="match status" value="2"/>
</dbReference>
<dbReference type="Pfam" id="PF08447">
    <property type="entry name" value="PAS_3"/>
    <property type="match status" value="1"/>
</dbReference>
<feature type="domain" description="Histidine kinase" evidence="6">
    <location>
        <begin position="259"/>
        <end position="463"/>
    </location>
</feature>
<feature type="domain" description="PAC" evidence="8">
    <location>
        <begin position="78"/>
        <end position="128"/>
    </location>
</feature>
<dbReference type="EMBL" id="JBHTAH010000011">
    <property type="protein sequence ID" value="MFC7070534.1"/>
    <property type="molecule type" value="Genomic_DNA"/>
</dbReference>
<dbReference type="InterPro" id="IPR013655">
    <property type="entry name" value="PAS_fold_3"/>
</dbReference>
<dbReference type="RefSeq" id="WP_284032480.1">
    <property type="nucleotide sequence ID" value="NZ_CP126154.1"/>
</dbReference>
<gene>
    <name evidence="9" type="ORF">ACFQL9_12850</name>
</gene>
<keyword evidence="10" id="KW-1185">Reference proteome</keyword>
<evidence type="ECO:0000256" key="2">
    <source>
        <dbReference type="ARBA" id="ARBA00012438"/>
    </source>
</evidence>
<dbReference type="PANTHER" id="PTHR43304:SF1">
    <property type="entry name" value="PAC DOMAIN-CONTAINING PROTEIN"/>
    <property type="match status" value="1"/>
</dbReference>
<dbReference type="InterPro" id="IPR000014">
    <property type="entry name" value="PAS"/>
</dbReference>
<dbReference type="InterPro" id="IPR001610">
    <property type="entry name" value="PAC"/>
</dbReference>
<dbReference type="InterPro" id="IPR003594">
    <property type="entry name" value="HATPase_dom"/>
</dbReference>
<keyword evidence="5 9" id="KW-0418">Kinase</keyword>
<feature type="domain" description="PAS" evidence="7">
    <location>
        <begin position="3"/>
        <end position="73"/>
    </location>
</feature>
<proteinExistence type="predicted"/>
<dbReference type="Pfam" id="PF02518">
    <property type="entry name" value="HATPase_c"/>
    <property type="match status" value="1"/>
</dbReference>
<evidence type="ECO:0000256" key="4">
    <source>
        <dbReference type="ARBA" id="ARBA00022679"/>
    </source>
</evidence>
<name>A0ABD5WEY0_9EURY</name>
<evidence type="ECO:0000259" key="6">
    <source>
        <dbReference type="PROSITE" id="PS50109"/>
    </source>
</evidence>
<keyword evidence="3" id="KW-0597">Phosphoprotein</keyword>
<evidence type="ECO:0000259" key="8">
    <source>
        <dbReference type="PROSITE" id="PS50113"/>
    </source>
</evidence>
<dbReference type="EC" id="2.7.13.3" evidence="2"/>
<comment type="caution">
    <text evidence="9">The sequence shown here is derived from an EMBL/GenBank/DDBJ whole genome shotgun (WGS) entry which is preliminary data.</text>
</comment>
<dbReference type="InterPro" id="IPR036890">
    <property type="entry name" value="HATPase_C_sf"/>
</dbReference>
<dbReference type="InterPro" id="IPR035965">
    <property type="entry name" value="PAS-like_dom_sf"/>
</dbReference>
<evidence type="ECO:0000313" key="9">
    <source>
        <dbReference type="EMBL" id="MFC7070534.1"/>
    </source>
</evidence>
<dbReference type="GeneID" id="81124334"/>
<evidence type="ECO:0000256" key="1">
    <source>
        <dbReference type="ARBA" id="ARBA00000085"/>
    </source>
</evidence>
<dbReference type="SUPFAM" id="SSF55785">
    <property type="entry name" value="PYP-like sensor domain (PAS domain)"/>
    <property type="match status" value="2"/>
</dbReference>
<sequence>MATPDPMGLLLDRAQDKIVLLDGSGICTHANAAVGRLLGFEPAEYVGTCPFDYVHPDDVDEVRRLFEAATTAEGHTEATVEYRHRTADGGWVWLESRLSSVPDSALGGYVISSRDITDRVDAEQERRQTSVHLREIAGATGDVLWLFSGDWSELLFVNPAYEQLYGRPVEELEGDPRSFLEAVHPDDVPAVEAAMDRLSAGTSVDLEYRVVSDRADDRWVWVQGEPIVRDGEVTRIAGFTKDVSDRHRRTRQLYVMDNLLRHNLRNDLNVILGTAEEIEAAVPAAAEGTALIQRTGEDLLRTANKEREVIDLIADDCECRAIDLGAVVADAVETVRRHRPDAAIDVTTPEGVVVDGLPELRQAVVELLENAIRHCDADTPRVAVRLRRDGATAAVTVEDEAPPIPAMDAAVLTGDHEMDDIYHSSGLGLWLVYWCVALSNGRVAVDSGPDRGNRVTVSIPLSTE</sequence>
<reference evidence="9 10" key="1">
    <citation type="journal article" date="2019" name="Int. J. Syst. Evol. Microbiol.">
        <title>The Global Catalogue of Microorganisms (GCM) 10K type strain sequencing project: providing services to taxonomists for standard genome sequencing and annotation.</title>
        <authorList>
            <consortium name="The Broad Institute Genomics Platform"/>
            <consortium name="The Broad Institute Genome Sequencing Center for Infectious Disease"/>
            <person name="Wu L."/>
            <person name="Ma J."/>
        </authorList>
    </citation>
    <scope>NUCLEOTIDE SEQUENCE [LARGE SCALE GENOMIC DNA]</scope>
    <source>
        <strain evidence="9 10">DT31</strain>
    </source>
</reference>
<dbReference type="SUPFAM" id="SSF55874">
    <property type="entry name" value="ATPase domain of HSP90 chaperone/DNA topoisomerase II/histidine kinase"/>
    <property type="match status" value="1"/>
</dbReference>